<evidence type="ECO:0000313" key="3">
    <source>
        <dbReference type="EMBL" id="HEN15734.1"/>
    </source>
</evidence>
<evidence type="ECO:0000256" key="1">
    <source>
        <dbReference type="SAM" id="MobiDB-lite"/>
    </source>
</evidence>
<feature type="chain" id="PRO_5028065814" evidence="2">
    <location>
        <begin position="21"/>
        <end position="185"/>
    </location>
</feature>
<proteinExistence type="predicted"/>
<accession>A0A7C2P0M2</accession>
<name>A0A7C2P0M2_9PLAN</name>
<protein>
    <submittedName>
        <fullName evidence="3">Uncharacterized protein</fullName>
    </submittedName>
</protein>
<feature type="region of interest" description="Disordered" evidence="1">
    <location>
        <begin position="114"/>
        <end position="136"/>
    </location>
</feature>
<dbReference type="AlphaFoldDB" id="A0A7C2P0M2"/>
<comment type="caution">
    <text evidence="3">The sequence shown here is derived from an EMBL/GenBank/DDBJ whole genome shotgun (WGS) entry which is preliminary data.</text>
</comment>
<evidence type="ECO:0000256" key="2">
    <source>
        <dbReference type="SAM" id="SignalP"/>
    </source>
</evidence>
<feature type="signal peptide" evidence="2">
    <location>
        <begin position="1"/>
        <end position="20"/>
    </location>
</feature>
<sequence length="185" mass="19432">MRRLSLTAVLFFAIAVPAAAQQVTVQQPVIRTFGVGTTVSVPDRGSALLGGVSSSAAGRSTFGPLRSGSAMGLETQGSSVSVGVYIHDLRAMDEALLAAAAKSASDNPWERKLVERRSGSTTGTVVRQEPQPKSRAGEFEALAQRAEHRGKPAVALTYWRLAAKEGSTLARTKLAEPSVVAKSTR</sequence>
<gene>
    <name evidence="3" type="ORF">ENQ76_09745</name>
</gene>
<dbReference type="EMBL" id="DSOK01000275">
    <property type="protein sequence ID" value="HEN15734.1"/>
    <property type="molecule type" value="Genomic_DNA"/>
</dbReference>
<reference evidence="3" key="1">
    <citation type="journal article" date="2020" name="mSystems">
        <title>Genome- and Community-Level Interaction Insights into Carbon Utilization and Element Cycling Functions of Hydrothermarchaeota in Hydrothermal Sediment.</title>
        <authorList>
            <person name="Zhou Z."/>
            <person name="Liu Y."/>
            <person name="Xu W."/>
            <person name="Pan J."/>
            <person name="Luo Z.H."/>
            <person name="Li M."/>
        </authorList>
    </citation>
    <scope>NUCLEOTIDE SEQUENCE [LARGE SCALE GENOMIC DNA]</scope>
    <source>
        <strain evidence="3">SpSt-339</strain>
    </source>
</reference>
<keyword evidence="2" id="KW-0732">Signal</keyword>
<organism evidence="3">
    <name type="scientific">Schlesneria paludicola</name>
    <dbReference type="NCBI Taxonomy" id="360056"/>
    <lineage>
        <taxon>Bacteria</taxon>
        <taxon>Pseudomonadati</taxon>
        <taxon>Planctomycetota</taxon>
        <taxon>Planctomycetia</taxon>
        <taxon>Planctomycetales</taxon>
        <taxon>Planctomycetaceae</taxon>
        <taxon>Schlesneria</taxon>
    </lineage>
</organism>